<dbReference type="RefSeq" id="WP_132093726.1">
    <property type="nucleotide sequence ID" value="NZ_JANKAQ010000016.1"/>
</dbReference>
<dbReference type="SUPFAM" id="SSF55729">
    <property type="entry name" value="Acyl-CoA N-acyltransferases (Nat)"/>
    <property type="match status" value="1"/>
</dbReference>
<evidence type="ECO:0000313" key="3">
    <source>
        <dbReference type="Proteomes" id="UP000295711"/>
    </source>
</evidence>
<dbReference type="GO" id="GO:0016747">
    <property type="term" value="F:acyltransferase activity, transferring groups other than amino-acyl groups"/>
    <property type="evidence" value="ECO:0007669"/>
    <property type="project" value="InterPro"/>
</dbReference>
<dbReference type="Proteomes" id="UP000295711">
    <property type="component" value="Unassembled WGS sequence"/>
</dbReference>
<protein>
    <submittedName>
        <fullName evidence="2">Acetyltransferase (GNAT) family protein</fullName>
    </submittedName>
</protein>
<dbReference type="PROSITE" id="PS51186">
    <property type="entry name" value="GNAT"/>
    <property type="match status" value="1"/>
</dbReference>
<sequence>MEQSRIGEIEEILINAFPALEREIYDGWILNFSGGYTYRANCINPFYYSGYDLKEKIIYCENQYRELLLPAIYKMTSAVPKVLDELLEAKGYEIVKYVDVLYRSLEDWKPLKAEWPDSEYEMITMSQMDDEWLEGVNHLIGIPYPSMEKIQKKIFRRICLPMVCVKVCHHGKVIGTGLGVLERHYIGLYAIHVHPDYRRRGLALKICSQIISKGKKMGAVHAHLQVRQGNTGAFLMYERLGLRKIYTQWFRMKSWPESKKIFD</sequence>
<dbReference type="Pfam" id="PF24553">
    <property type="entry name" value="Rv0428c_C"/>
    <property type="match status" value="1"/>
</dbReference>
<gene>
    <name evidence="2" type="ORF">EV212_1164</name>
</gene>
<dbReference type="AlphaFoldDB" id="A0A4R2LDG0"/>
<keyword evidence="2" id="KW-0808">Transferase</keyword>
<dbReference type="InterPro" id="IPR000182">
    <property type="entry name" value="GNAT_dom"/>
</dbReference>
<dbReference type="OrthoDB" id="357176at2"/>
<dbReference type="EMBL" id="SLXA01000016">
    <property type="protein sequence ID" value="TCO82538.1"/>
    <property type="molecule type" value="Genomic_DNA"/>
</dbReference>
<keyword evidence="3" id="KW-1185">Reference proteome</keyword>
<dbReference type="InterPro" id="IPR016181">
    <property type="entry name" value="Acyl_CoA_acyltransferase"/>
</dbReference>
<organism evidence="2 3">
    <name type="scientific">Frisingicoccus caecimuris</name>
    <dbReference type="NCBI Taxonomy" id="1796636"/>
    <lineage>
        <taxon>Bacteria</taxon>
        <taxon>Bacillati</taxon>
        <taxon>Bacillota</taxon>
        <taxon>Clostridia</taxon>
        <taxon>Lachnospirales</taxon>
        <taxon>Lachnospiraceae</taxon>
        <taxon>Frisingicoccus</taxon>
    </lineage>
</organism>
<feature type="domain" description="N-acetyltransferase" evidence="1">
    <location>
        <begin position="123"/>
        <end position="257"/>
    </location>
</feature>
<accession>A0A4R2LDG0</accession>
<evidence type="ECO:0000313" key="2">
    <source>
        <dbReference type="EMBL" id="TCO82538.1"/>
    </source>
</evidence>
<name>A0A4R2LDG0_9FIRM</name>
<dbReference type="CDD" id="cd04301">
    <property type="entry name" value="NAT_SF"/>
    <property type="match status" value="1"/>
</dbReference>
<comment type="caution">
    <text evidence="2">The sequence shown here is derived from an EMBL/GenBank/DDBJ whole genome shotgun (WGS) entry which is preliminary data.</text>
</comment>
<proteinExistence type="predicted"/>
<dbReference type="Gene3D" id="3.40.630.30">
    <property type="match status" value="1"/>
</dbReference>
<evidence type="ECO:0000259" key="1">
    <source>
        <dbReference type="PROSITE" id="PS51186"/>
    </source>
</evidence>
<reference evidence="2 3" key="1">
    <citation type="submission" date="2019-03" db="EMBL/GenBank/DDBJ databases">
        <title>Genomic Encyclopedia of Type Strains, Phase IV (KMG-IV): sequencing the most valuable type-strain genomes for metagenomic binning, comparative biology and taxonomic classification.</title>
        <authorList>
            <person name="Goeker M."/>
        </authorList>
    </citation>
    <scope>NUCLEOTIDE SEQUENCE [LARGE SCALE GENOMIC DNA]</scope>
    <source>
        <strain evidence="2 3">DSM 28559</strain>
    </source>
</reference>
<dbReference type="InterPro" id="IPR056935">
    <property type="entry name" value="Rv0428c-like_C"/>
</dbReference>